<dbReference type="KEGG" id="sfj:SAMEA4384070_3323"/>
<keyword evidence="2" id="KW-0812">Transmembrane</keyword>
<dbReference type="EMBL" id="LT906479">
    <property type="protein sequence ID" value="SNW03470.1"/>
    <property type="molecule type" value="Genomic_DNA"/>
</dbReference>
<feature type="transmembrane region" description="Helical" evidence="2">
    <location>
        <begin position="7"/>
        <end position="26"/>
    </location>
</feature>
<organism evidence="3 4">
    <name type="scientific">Serratia ficaria</name>
    <dbReference type="NCBI Taxonomy" id="61651"/>
    <lineage>
        <taxon>Bacteria</taxon>
        <taxon>Pseudomonadati</taxon>
        <taxon>Pseudomonadota</taxon>
        <taxon>Gammaproteobacteria</taxon>
        <taxon>Enterobacterales</taxon>
        <taxon>Yersiniaceae</taxon>
        <taxon>Serratia</taxon>
    </lineage>
</organism>
<dbReference type="Proteomes" id="UP000215134">
    <property type="component" value="Chromosome 1"/>
</dbReference>
<proteinExistence type="predicted"/>
<feature type="region of interest" description="Disordered" evidence="1">
    <location>
        <begin position="37"/>
        <end position="69"/>
    </location>
</feature>
<keyword evidence="4" id="KW-1185">Reference proteome</keyword>
<dbReference type="GeneID" id="75028462"/>
<name>A0A240C6C6_SERFI</name>
<accession>A0A240C6C6</accession>
<dbReference type="AlphaFoldDB" id="A0A240C6C6"/>
<dbReference type="OrthoDB" id="6493245at2"/>
<reference evidence="3 4" key="1">
    <citation type="submission" date="2017-06" db="EMBL/GenBank/DDBJ databases">
        <authorList>
            <consortium name="Pathogen Informatics"/>
        </authorList>
    </citation>
    <scope>NUCLEOTIDE SEQUENCE [LARGE SCALE GENOMIC DNA]</scope>
    <source>
        <strain evidence="3 4">NCTC12148</strain>
    </source>
</reference>
<sequence>MTYNQKVWLGILLLCSFFWLAVIGGISSLNGDLERVGQHRQSDELAAQHGQIHHDTRTAQGTPPLPPTA</sequence>
<evidence type="ECO:0000256" key="2">
    <source>
        <dbReference type="SAM" id="Phobius"/>
    </source>
</evidence>
<keyword evidence="2" id="KW-1133">Transmembrane helix</keyword>
<evidence type="ECO:0000313" key="3">
    <source>
        <dbReference type="EMBL" id="SNW03470.1"/>
    </source>
</evidence>
<evidence type="ECO:0000313" key="4">
    <source>
        <dbReference type="Proteomes" id="UP000215134"/>
    </source>
</evidence>
<gene>
    <name evidence="3" type="ORF">SAMEA4384070_03323</name>
</gene>
<dbReference type="RefSeq" id="WP_095098468.1">
    <property type="nucleotide sequence ID" value="NZ_CABITV010000004.1"/>
</dbReference>
<dbReference type="STRING" id="1411141.GCA_001590885_01511"/>
<keyword evidence="2" id="KW-0472">Membrane</keyword>
<protein>
    <submittedName>
        <fullName evidence="3">Uncharacterized protein</fullName>
    </submittedName>
</protein>
<evidence type="ECO:0000256" key="1">
    <source>
        <dbReference type="SAM" id="MobiDB-lite"/>
    </source>
</evidence>